<evidence type="ECO:0000313" key="3">
    <source>
        <dbReference type="EMBL" id="CUG86607.1"/>
    </source>
</evidence>
<dbReference type="CDD" id="cd05233">
    <property type="entry name" value="SDR_c"/>
    <property type="match status" value="1"/>
</dbReference>
<dbReference type="GO" id="GO:0016616">
    <property type="term" value="F:oxidoreductase activity, acting on the CH-OH group of donors, NAD or NADP as acceptor"/>
    <property type="evidence" value="ECO:0007669"/>
    <property type="project" value="TreeGrafter"/>
</dbReference>
<gene>
    <name evidence="3" type="ORF">BSAL_93895</name>
</gene>
<dbReference type="VEuPathDB" id="TriTrypDB:BSAL_93895"/>
<dbReference type="PRINTS" id="PR00081">
    <property type="entry name" value="GDHRDH"/>
</dbReference>
<dbReference type="InterPro" id="IPR036291">
    <property type="entry name" value="NAD(P)-bd_dom_sf"/>
</dbReference>
<dbReference type="GO" id="GO:0030497">
    <property type="term" value="P:fatty acid elongation"/>
    <property type="evidence" value="ECO:0007669"/>
    <property type="project" value="TreeGrafter"/>
</dbReference>
<dbReference type="PANTHER" id="PTHR42760">
    <property type="entry name" value="SHORT-CHAIN DEHYDROGENASES/REDUCTASES FAMILY MEMBER"/>
    <property type="match status" value="1"/>
</dbReference>
<reference evidence="4" key="1">
    <citation type="submission" date="2015-09" db="EMBL/GenBank/DDBJ databases">
        <authorList>
            <consortium name="Pathogen Informatics"/>
        </authorList>
    </citation>
    <scope>NUCLEOTIDE SEQUENCE [LARGE SCALE GENOMIC DNA]</scope>
    <source>
        <strain evidence="4">Lake Konstanz</strain>
    </source>
</reference>
<evidence type="ECO:0000313" key="4">
    <source>
        <dbReference type="Proteomes" id="UP000051952"/>
    </source>
</evidence>
<dbReference type="InterPro" id="IPR020904">
    <property type="entry name" value="Sc_DH/Rdtase_CS"/>
</dbReference>
<evidence type="ECO:0000256" key="1">
    <source>
        <dbReference type="ARBA" id="ARBA00006484"/>
    </source>
</evidence>
<dbReference type="AlphaFoldDB" id="A0A0S4J9K8"/>
<proteinExistence type="inferred from homology"/>
<keyword evidence="4" id="KW-1185">Reference proteome</keyword>
<dbReference type="InterPro" id="IPR002347">
    <property type="entry name" value="SDR_fam"/>
</dbReference>
<dbReference type="Gene3D" id="3.40.50.720">
    <property type="entry name" value="NAD(P)-binding Rossmann-like Domain"/>
    <property type="match status" value="1"/>
</dbReference>
<comment type="similarity">
    <text evidence="1 2">Belongs to the short-chain dehydrogenases/reductases (SDR) family.</text>
</comment>
<sequence>MSSSIVVLVTGGSRGIGRAVCLELARAPNVSVAFTFNRSQDEANDVLQQLTQFSGADNNRKHSAHRCDVGDDAQCRTLVAAVVAEHGRLDALVNNAGIAEEHDLGNNEVSLEHFMVTMRKIMDVNFFGASSLTFQAVRQFQLQSSSTSSTLNSASTTATSASSSFSTAAGRIVNITSRAAYRGEHTAPGYASSKAALSIFGQSLARRLGKDNIAIFSVAPGWVETEMAKDAVYGPGGAEVLAQHPLGRIAQPEEVANQVAYLVLQAPLAMTGTTVL</sequence>
<dbReference type="Proteomes" id="UP000051952">
    <property type="component" value="Unassembled WGS sequence"/>
</dbReference>
<dbReference type="PANTHER" id="PTHR42760:SF135">
    <property type="entry name" value="BLL7886 PROTEIN"/>
    <property type="match status" value="1"/>
</dbReference>
<dbReference type="SUPFAM" id="SSF51735">
    <property type="entry name" value="NAD(P)-binding Rossmann-fold domains"/>
    <property type="match status" value="1"/>
</dbReference>
<dbReference type="OrthoDB" id="1393670at2759"/>
<dbReference type="PRINTS" id="PR00080">
    <property type="entry name" value="SDRFAMILY"/>
</dbReference>
<name>A0A0S4J9K8_BODSA</name>
<evidence type="ECO:0000256" key="2">
    <source>
        <dbReference type="RuleBase" id="RU000363"/>
    </source>
</evidence>
<dbReference type="PROSITE" id="PS00061">
    <property type="entry name" value="ADH_SHORT"/>
    <property type="match status" value="1"/>
</dbReference>
<organism evidence="3 4">
    <name type="scientific">Bodo saltans</name>
    <name type="common">Flagellated protozoan</name>
    <dbReference type="NCBI Taxonomy" id="75058"/>
    <lineage>
        <taxon>Eukaryota</taxon>
        <taxon>Discoba</taxon>
        <taxon>Euglenozoa</taxon>
        <taxon>Kinetoplastea</taxon>
        <taxon>Metakinetoplastina</taxon>
        <taxon>Eubodonida</taxon>
        <taxon>Bodonidae</taxon>
        <taxon>Bodo</taxon>
    </lineage>
</organism>
<dbReference type="OMA" id="ANSVCPT"/>
<dbReference type="EMBL" id="CYKH01001344">
    <property type="protein sequence ID" value="CUG86607.1"/>
    <property type="molecule type" value="Genomic_DNA"/>
</dbReference>
<dbReference type="Pfam" id="PF00106">
    <property type="entry name" value="adh_short"/>
    <property type="match status" value="1"/>
</dbReference>
<protein>
    <submittedName>
        <fullName evidence="3">Short chain dehydrogenase/reductase, putative</fullName>
    </submittedName>
</protein>
<accession>A0A0S4J9K8</accession>